<dbReference type="SMART" id="SM00408">
    <property type="entry name" value="IGc2"/>
    <property type="match status" value="3"/>
</dbReference>
<keyword evidence="16" id="KW-0325">Glycoprotein</keyword>
<evidence type="ECO:0000256" key="18">
    <source>
        <dbReference type="SAM" id="MobiDB-lite"/>
    </source>
</evidence>
<dbReference type="SUPFAM" id="SSF48726">
    <property type="entry name" value="Immunoglobulin"/>
    <property type="match status" value="3"/>
</dbReference>
<name>A0A8C4PXE5_EPTBU</name>
<dbReference type="InterPro" id="IPR013106">
    <property type="entry name" value="Ig_V-set"/>
</dbReference>
<evidence type="ECO:0000256" key="17">
    <source>
        <dbReference type="ARBA" id="ARBA00023319"/>
    </source>
</evidence>
<dbReference type="OMA" id="MLLTDCV"/>
<keyword evidence="10" id="KW-0067">ATP-binding</keyword>
<comment type="subcellular location">
    <subcellularLocation>
        <location evidence="1">Membrane</location>
        <topology evidence="1">Single-pass membrane protein</topology>
    </subcellularLocation>
</comment>
<evidence type="ECO:0000256" key="7">
    <source>
        <dbReference type="ARBA" id="ARBA00022737"/>
    </source>
</evidence>
<keyword evidence="11 19" id="KW-1133">Transmembrane helix</keyword>
<keyword evidence="5 19" id="KW-0812">Transmembrane</keyword>
<evidence type="ECO:0000313" key="22">
    <source>
        <dbReference type="Ensembl" id="ENSEBUP00000002678.1"/>
    </source>
</evidence>
<dbReference type="Pfam" id="PF07679">
    <property type="entry name" value="I-set"/>
    <property type="match status" value="2"/>
</dbReference>
<evidence type="ECO:0000256" key="10">
    <source>
        <dbReference type="ARBA" id="ARBA00022840"/>
    </source>
</evidence>
<dbReference type="GO" id="GO:0005007">
    <property type="term" value="F:fibroblast growth factor receptor activity"/>
    <property type="evidence" value="ECO:0007669"/>
    <property type="project" value="TreeGrafter"/>
</dbReference>
<dbReference type="GO" id="GO:0005886">
    <property type="term" value="C:plasma membrane"/>
    <property type="evidence" value="ECO:0007669"/>
    <property type="project" value="TreeGrafter"/>
</dbReference>
<protein>
    <recommendedName>
        <fullName evidence="2">receptor protein-tyrosine kinase</fullName>
        <ecNumber evidence="2">2.7.10.1</ecNumber>
    </recommendedName>
</protein>
<dbReference type="InterPro" id="IPR013098">
    <property type="entry name" value="Ig_I-set"/>
</dbReference>
<feature type="compositionally biased region" description="Basic and acidic residues" evidence="18">
    <location>
        <begin position="167"/>
        <end position="179"/>
    </location>
</feature>
<feature type="domain" description="Ig-like" evidence="21">
    <location>
        <begin position="23"/>
        <end position="109"/>
    </location>
</feature>
<dbReference type="Gene3D" id="2.60.40.10">
    <property type="entry name" value="Immunoglobulins"/>
    <property type="match status" value="3"/>
</dbReference>
<evidence type="ECO:0000256" key="19">
    <source>
        <dbReference type="SAM" id="Phobius"/>
    </source>
</evidence>
<evidence type="ECO:0000256" key="11">
    <source>
        <dbReference type="ARBA" id="ARBA00022989"/>
    </source>
</evidence>
<dbReference type="EC" id="2.7.10.1" evidence="2"/>
<keyword evidence="23" id="KW-1185">Reference proteome</keyword>
<reference evidence="22" key="1">
    <citation type="submission" date="2025-08" db="UniProtKB">
        <authorList>
            <consortium name="Ensembl"/>
        </authorList>
    </citation>
    <scope>IDENTIFICATION</scope>
</reference>
<feature type="compositionally biased region" description="Pro residues" evidence="18">
    <location>
        <begin position="180"/>
        <end position="190"/>
    </location>
</feature>
<sequence length="519" mass="56449">MDDARSLSLLTLLVLGAAAREPPRVTQRVNGRVLSRPGFTLKLPCPVEADPPPLIIWTKDGQNIHGGWTRYRVLRDGLRIAALEQADAGSFVCRATNGFGSVAVNYSLIVLEESTSGSSRSMGDMNSMKNIPGAKPRFTQPAKMRQRVIARPLGSSVRLKCAASGKPRPDITWFKDDKLLPPPSLPPPPGRTTSKKPWTLGLRNLQPEDSGSYMCRVSNRLGEISATYRLDVIEPMPSKPILTGTHPINTTVEYGGSTSLQCKVRSDVKPTIQWLKRNNPGFELKENSTIEINGEYFTVLRTGVVWSRPDGSFLNKLVITRASATDAGMYICLGANALGHSFRSAFLTVLPNLMNRGRQEPVLLPAPSTIPWSAIVAVPTAVVMLLALISSWLCCRRHCNNLAPHTTAIPKSSAYAQCVPHVAAKRGERTASAQPMLSEKDEGSTGAGLEDAGCIGPPVTATQVPSAVGTAVATTPAMPQSVSPTSHTYHKLYHMSMHNHYHSHSNGKMHDHQYVHYKF</sequence>
<dbReference type="GO" id="GO:0005524">
    <property type="term" value="F:ATP binding"/>
    <property type="evidence" value="ECO:0007669"/>
    <property type="project" value="UniProtKB-KW"/>
</dbReference>
<dbReference type="InterPro" id="IPR052615">
    <property type="entry name" value="FGFRL"/>
</dbReference>
<evidence type="ECO:0000256" key="20">
    <source>
        <dbReference type="SAM" id="SignalP"/>
    </source>
</evidence>
<evidence type="ECO:0000256" key="4">
    <source>
        <dbReference type="ARBA" id="ARBA00022679"/>
    </source>
</evidence>
<evidence type="ECO:0000256" key="5">
    <source>
        <dbReference type="ARBA" id="ARBA00022692"/>
    </source>
</evidence>
<feature type="domain" description="Ig-like" evidence="21">
    <location>
        <begin position="136"/>
        <end position="231"/>
    </location>
</feature>
<dbReference type="SMART" id="SM00406">
    <property type="entry name" value="IGv"/>
    <property type="match status" value="2"/>
</dbReference>
<keyword evidence="12 19" id="KW-0472">Membrane</keyword>
<keyword evidence="6 20" id="KW-0732">Signal</keyword>
<reference evidence="22" key="2">
    <citation type="submission" date="2025-09" db="UniProtKB">
        <authorList>
            <consortium name="Ensembl"/>
        </authorList>
    </citation>
    <scope>IDENTIFICATION</scope>
</reference>
<evidence type="ECO:0000256" key="16">
    <source>
        <dbReference type="ARBA" id="ARBA00023180"/>
    </source>
</evidence>
<evidence type="ECO:0000313" key="23">
    <source>
        <dbReference type="Proteomes" id="UP000694388"/>
    </source>
</evidence>
<accession>A0A8C4PXE5</accession>
<dbReference type="AlphaFoldDB" id="A0A8C4PXE5"/>
<dbReference type="Pfam" id="PF13927">
    <property type="entry name" value="Ig_3"/>
    <property type="match status" value="1"/>
</dbReference>
<feature type="chain" id="PRO_5034853669" description="receptor protein-tyrosine kinase" evidence="20">
    <location>
        <begin position="20"/>
        <end position="519"/>
    </location>
</feature>
<dbReference type="GeneTree" id="ENSGT00940000156736"/>
<organism evidence="22 23">
    <name type="scientific">Eptatretus burgeri</name>
    <name type="common">Inshore hagfish</name>
    <dbReference type="NCBI Taxonomy" id="7764"/>
    <lineage>
        <taxon>Eukaryota</taxon>
        <taxon>Metazoa</taxon>
        <taxon>Chordata</taxon>
        <taxon>Craniata</taxon>
        <taxon>Vertebrata</taxon>
        <taxon>Cyclostomata</taxon>
        <taxon>Myxini</taxon>
        <taxon>Myxiniformes</taxon>
        <taxon>Myxinidae</taxon>
        <taxon>Eptatretinae</taxon>
        <taxon>Eptatretus</taxon>
    </lineage>
</organism>
<dbReference type="InterPro" id="IPR007110">
    <property type="entry name" value="Ig-like_dom"/>
</dbReference>
<feature type="transmembrane region" description="Helical" evidence="19">
    <location>
        <begin position="372"/>
        <end position="395"/>
    </location>
</feature>
<dbReference type="PANTHER" id="PTHR19890">
    <property type="entry name" value="FIBROBLAST GROWTH FACTOR RECEPTOR"/>
    <property type="match status" value="1"/>
</dbReference>
<evidence type="ECO:0000256" key="15">
    <source>
        <dbReference type="ARBA" id="ARBA00023170"/>
    </source>
</evidence>
<evidence type="ECO:0000256" key="6">
    <source>
        <dbReference type="ARBA" id="ARBA00022729"/>
    </source>
</evidence>
<dbReference type="FunFam" id="2.60.40.10:FF:000020">
    <property type="entry name" value="Fibroblast growth factor receptor"/>
    <property type="match status" value="1"/>
</dbReference>
<evidence type="ECO:0000259" key="21">
    <source>
        <dbReference type="PROSITE" id="PS50835"/>
    </source>
</evidence>
<keyword evidence="7" id="KW-0677">Repeat</keyword>
<dbReference type="FunFam" id="2.60.40.10:FF:000016">
    <property type="entry name" value="Fibroblast growth factor receptor"/>
    <property type="match status" value="1"/>
</dbReference>
<evidence type="ECO:0000256" key="9">
    <source>
        <dbReference type="ARBA" id="ARBA00022777"/>
    </source>
</evidence>
<keyword evidence="15" id="KW-0675">Receptor</keyword>
<feature type="region of interest" description="Disordered" evidence="18">
    <location>
        <begin position="162"/>
        <end position="203"/>
    </location>
</feature>
<evidence type="ECO:0000256" key="12">
    <source>
        <dbReference type="ARBA" id="ARBA00023136"/>
    </source>
</evidence>
<dbReference type="PANTHER" id="PTHR19890:SF10">
    <property type="entry name" value="FIBROBLAST GROWTH FACTOR RECEPTOR-LIKE 1"/>
    <property type="match status" value="1"/>
</dbReference>
<evidence type="ECO:0000256" key="2">
    <source>
        <dbReference type="ARBA" id="ARBA00011902"/>
    </source>
</evidence>
<keyword evidence="17" id="KW-0393">Immunoglobulin domain</keyword>
<dbReference type="GO" id="GO:0017134">
    <property type="term" value="F:fibroblast growth factor binding"/>
    <property type="evidence" value="ECO:0007669"/>
    <property type="project" value="TreeGrafter"/>
</dbReference>
<keyword evidence="13" id="KW-0829">Tyrosine-protein kinase</keyword>
<keyword evidence="14" id="KW-1015">Disulfide bond</keyword>
<feature type="region of interest" description="Disordered" evidence="18">
    <location>
        <begin position="429"/>
        <end position="448"/>
    </location>
</feature>
<feature type="domain" description="Ig-like" evidence="21">
    <location>
        <begin position="240"/>
        <end position="348"/>
    </location>
</feature>
<evidence type="ECO:0000256" key="1">
    <source>
        <dbReference type="ARBA" id="ARBA00004167"/>
    </source>
</evidence>
<keyword evidence="8" id="KW-0547">Nucleotide-binding</keyword>
<keyword evidence="3" id="KW-0597">Phosphoprotein</keyword>
<dbReference type="InterPro" id="IPR003598">
    <property type="entry name" value="Ig_sub2"/>
</dbReference>
<keyword evidence="9" id="KW-0418">Kinase</keyword>
<dbReference type="InterPro" id="IPR003599">
    <property type="entry name" value="Ig_sub"/>
</dbReference>
<dbReference type="Proteomes" id="UP000694388">
    <property type="component" value="Unplaced"/>
</dbReference>
<dbReference type="Ensembl" id="ENSEBUT00000003035.1">
    <property type="protein sequence ID" value="ENSEBUP00000002678.1"/>
    <property type="gene ID" value="ENSEBUG00000002041.1"/>
</dbReference>
<dbReference type="PROSITE" id="PS50835">
    <property type="entry name" value="IG_LIKE"/>
    <property type="match status" value="3"/>
</dbReference>
<dbReference type="SMART" id="SM00409">
    <property type="entry name" value="IG"/>
    <property type="match status" value="3"/>
</dbReference>
<feature type="signal peptide" evidence="20">
    <location>
        <begin position="1"/>
        <end position="19"/>
    </location>
</feature>
<evidence type="ECO:0000256" key="8">
    <source>
        <dbReference type="ARBA" id="ARBA00022741"/>
    </source>
</evidence>
<keyword evidence="4" id="KW-0808">Transferase</keyword>
<dbReference type="InterPro" id="IPR036179">
    <property type="entry name" value="Ig-like_dom_sf"/>
</dbReference>
<proteinExistence type="predicted"/>
<dbReference type="FunFam" id="2.60.40.10:FF:000593">
    <property type="entry name" value="Fibroblast growth factor receptor-like 1"/>
    <property type="match status" value="1"/>
</dbReference>
<evidence type="ECO:0000256" key="3">
    <source>
        <dbReference type="ARBA" id="ARBA00022553"/>
    </source>
</evidence>
<evidence type="ECO:0000256" key="13">
    <source>
        <dbReference type="ARBA" id="ARBA00023137"/>
    </source>
</evidence>
<dbReference type="InterPro" id="IPR013783">
    <property type="entry name" value="Ig-like_fold"/>
</dbReference>
<evidence type="ECO:0000256" key="14">
    <source>
        <dbReference type="ARBA" id="ARBA00023157"/>
    </source>
</evidence>